<dbReference type="InterPro" id="IPR050490">
    <property type="entry name" value="Bact_solute-bd_prot1"/>
</dbReference>
<name>A0ABQ6GF14_9BACL</name>
<dbReference type="PROSITE" id="PS51257">
    <property type="entry name" value="PROKAR_LIPOPROTEIN"/>
    <property type="match status" value="1"/>
</dbReference>
<reference evidence="1 2" key="1">
    <citation type="submission" date="2023-03" db="EMBL/GenBank/DDBJ databases">
        <title>Draft genome sequence of the bacteria which degrade cell wall of Tricholomamatutake.</title>
        <authorList>
            <person name="Konishi Y."/>
            <person name="Fukuta Y."/>
            <person name="Shirasaka N."/>
        </authorList>
    </citation>
    <scope>NUCLEOTIDE SEQUENCE [LARGE SCALE GENOMIC DNA]</scope>
    <source>
        <strain evidence="2">mu1</strain>
    </source>
</reference>
<organism evidence="1 2">
    <name type="scientific">Paenibacillus glycanilyticus</name>
    <dbReference type="NCBI Taxonomy" id="126569"/>
    <lineage>
        <taxon>Bacteria</taxon>
        <taxon>Bacillati</taxon>
        <taxon>Bacillota</taxon>
        <taxon>Bacilli</taxon>
        <taxon>Bacillales</taxon>
        <taxon>Paenibacillaceae</taxon>
        <taxon>Paenibacillus</taxon>
    </lineage>
</organism>
<dbReference type="Pfam" id="PF13416">
    <property type="entry name" value="SBP_bac_8"/>
    <property type="match status" value="1"/>
</dbReference>
<dbReference type="Proteomes" id="UP001157114">
    <property type="component" value="Unassembled WGS sequence"/>
</dbReference>
<evidence type="ECO:0000313" key="1">
    <source>
        <dbReference type="EMBL" id="GLX68813.1"/>
    </source>
</evidence>
<dbReference type="Gene3D" id="3.40.190.10">
    <property type="entry name" value="Periplasmic binding protein-like II"/>
    <property type="match status" value="2"/>
</dbReference>
<dbReference type="InterPro" id="IPR006059">
    <property type="entry name" value="SBP"/>
</dbReference>
<accession>A0ABQ6GF14</accession>
<gene>
    <name evidence="1" type="ORF">MU1_31580</name>
</gene>
<evidence type="ECO:0000313" key="2">
    <source>
        <dbReference type="Proteomes" id="UP001157114"/>
    </source>
</evidence>
<keyword evidence="2" id="KW-1185">Reference proteome</keyword>
<dbReference type="SUPFAM" id="SSF53850">
    <property type="entry name" value="Periplasmic binding protein-like II"/>
    <property type="match status" value="1"/>
</dbReference>
<dbReference type="EMBL" id="BSSQ01000013">
    <property type="protein sequence ID" value="GLX68813.1"/>
    <property type="molecule type" value="Genomic_DNA"/>
</dbReference>
<proteinExistence type="predicted"/>
<sequence>MFRSIFGHMVTALAGILLLTACTNTGGTAKNAGEAGTGNAPLPIRVFAQQEMGLDLETNTFTKLLEEKFGVKFNWDLVSGEGAKEQRQISLAGGDYPDAYWLTTYIDQFSQADLMKYGKQGVIIPLNKLIEQYAPNMKAAMEREPALKALQTAPDGNIYGLAAYSDCFHCSYPNKMWVNAKWLKQLNLELPATTEQFKHMLEAFKHGDPNGNNLQDEVPLSGSTENFGVHIIPYLMNGFIYHDDRTFLGITDGKLYSVVDKPEWKEGLAYIKSLYDEGLIDPGAFTQNSEALRKVGENADAEILGAAAAMHPDIFVYGERSADYEPLPPLAGPHAAYASFVGGGLSPGAKFVITSKATEEEQIALIRMVDYIYTPDGQTVAQSGLEGTGWRKPEAGEIALGEGVQPKYAAIPNEAGTYGQNSGWSGMAHFYMPREYRDSWVAAKDIFANTGYERRLYEATLLYEGHEPDEVFPYWAVWMAPEEADEAAMLQTNLKNYIEQSTLQFITGNLDLDKDWDEYVEGLNQLQISRYVELMQQAYNDYKE</sequence>
<dbReference type="PANTHER" id="PTHR43649:SF12">
    <property type="entry name" value="DIACETYLCHITOBIOSE BINDING PROTEIN DASA"/>
    <property type="match status" value="1"/>
</dbReference>
<comment type="caution">
    <text evidence="1">The sequence shown here is derived from an EMBL/GenBank/DDBJ whole genome shotgun (WGS) entry which is preliminary data.</text>
</comment>
<protein>
    <submittedName>
        <fullName evidence="1">ABC transporter substrate-binding protein</fullName>
    </submittedName>
</protein>
<dbReference type="PANTHER" id="PTHR43649">
    <property type="entry name" value="ARABINOSE-BINDING PROTEIN-RELATED"/>
    <property type="match status" value="1"/>
</dbReference>